<gene>
    <name evidence="2" type="ORF">ADEAN_000085700</name>
</gene>
<evidence type="ECO:0000313" key="3">
    <source>
        <dbReference type="Proteomes" id="UP000515908"/>
    </source>
</evidence>
<accession>A0A7G2C1A6</accession>
<organism evidence="2 3">
    <name type="scientific">Angomonas deanei</name>
    <dbReference type="NCBI Taxonomy" id="59799"/>
    <lineage>
        <taxon>Eukaryota</taxon>
        <taxon>Discoba</taxon>
        <taxon>Euglenozoa</taxon>
        <taxon>Kinetoplastea</taxon>
        <taxon>Metakinetoplastina</taxon>
        <taxon>Trypanosomatida</taxon>
        <taxon>Trypanosomatidae</taxon>
        <taxon>Strigomonadinae</taxon>
        <taxon>Angomonas</taxon>
    </lineage>
</organism>
<evidence type="ECO:0000256" key="1">
    <source>
        <dbReference type="SAM" id="MobiDB-lite"/>
    </source>
</evidence>
<dbReference type="SUPFAM" id="SSF52833">
    <property type="entry name" value="Thioredoxin-like"/>
    <property type="match status" value="1"/>
</dbReference>
<proteinExistence type="predicted"/>
<dbReference type="PANTHER" id="PTHR23322">
    <property type="entry name" value="FAS-ASSOCIATED PROTEIN"/>
    <property type="match status" value="1"/>
</dbReference>
<reference evidence="2 3" key="1">
    <citation type="submission" date="2020-08" db="EMBL/GenBank/DDBJ databases">
        <authorList>
            <person name="Newling K."/>
            <person name="Davey J."/>
            <person name="Forrester S."/>
        </authorList>
    </citation>
    <scope>NUCLEOTIDE SEQUENCE [LARGE SCALE GENOMIC DNA]</scope>
    <source>
        <strain evidence="3">Crithidia deanei Carvalho (ATCC PRA-265)</strain>
    </source>
</reference>
<dbReference type="CDD" id="cd14273">
    <property type="entry name" value="UBA_TAP-C_like"/>
    <property type="match status" value="1"/>
</dbReference>
<dbReference type="GO" id="GO:0043130">
    <property type="term" value="F:ubiquitin binding"/>
    <property type="evidence" value="ECO:0007669"/>
    <property type="project" value="TreeGrafter"/>
</dbReference>
<dbReference type="Pfam" id="PF14555">
    <property type="entry name" value="UBA_4"/>
    <property type="match status" value="1"/>
</dbReference>
<dbReference type="PANTHER" id="PTHR23322:SF6">
    <property type="entry name" value="UBX DOMAIN-CONTAINING PROTEIN 7"/>
    <property type="match status" value="1"/>
</dbReference>
<dbReference type="InterPro" id="IPR036249">
    <property type="entry name" value="Thioredoxin-like_sf"/>
</dbReference>
<dbReference type="VEuPathDB" id="TriTrypDB:ADEAN_000085700"/>
<dbReference type="EMBL" id="LR877145">
    <property type="protein sequence ID" value="CAD2213416.1"/>
    <property type="molecule type" value="Genomic_DNA"/>
</dbReference>
<dbReference type="AlphaFoldDB" id="A0A7G2C1A6"/>
<dbReference type="Gene3D" id="1.10.8.10">
    <property type="entry name" value="DNA helicase RuvA subunit, C-terminal domain"/>
    <property type="match status" value="1"/>
</dbReference>
<dbReference type="Proteomes" id="UP000515908">
    <property type="component" value="Chromosome 01"/>
</dbReference>
<sequence>MGDVVQHMMEVTQCTEEEAITYLSNCNFDVDEAVQLYMTVQPLVEPPAQAVQPEVEPPVPQQPAFLFDEPPPRDEPPPPRLKRPQGVTRKEMVDRLYNVPDYVICQEGAFEEICKRAFESNKWILLAFQDDSFLSHCLNRDVWNDDNAQAVFSNAFCHQVNARTPYGTMMLSQYNLSDGPLPSLHIINPLSRFKEKTFRLSQNSATGISFNAVYQQFLEFVAQHGSPQQYLGGQLEGDAEEEEKPPAHDDEVIEVDAESEVVEHHPLAHKDPVVEAPPQDSIDLDSIVGEKGVTLRFRSAKTAGLCLTLLEDAPVSSLIKYIASIEGAQPHEIRFFGGFPPSDVTPADTSLPIGQWEKSGAAMH</sequence>
<dbReference type="Gene3D" id="3.40.30.10">
    <property type="entry name" value="Glutaredoxin"/>
    <property type="match status" value="1"/>
</dbReference>
<feature type="region of interest" description="Disordered" evidence="1">
    <location>
        <begin position="49"/>
        <end position="85"/>
    </location>
</feature>
<dbReference type="SUPFAM" id="SSF46934">
    <property type="entry name" value="UBA-like"/>
    <property type="match status" value="1"/>
</dbReference>
<dbReference type="InterPro" id="IPR009060">
    <property type="entry name" value="UBA-like_sf"/>
</dbReference>
<protein>
    <submittedName>
        <fullName evidence="2">UBA-like domain containing protein, putative</fullName>
    </submittedName>
</protein>
<feature type="region of interest" description="Disordered" evidence="1">
    <location>
        <begin position="229"/>
        <end position="248"/>
    </location>
</feature>
<name>A0A7G2C1A6_9TRYP</name>
<keyword evidence="3" id="KW-1185">Reference proteome</keyword>
<dbReference type="OrthoDB" id="270602at2759"/>
<dbReference type="InterPro" id="IPR050730">
    <property type="entry name" value="UBX_domain-protein"/>
</dbReference>
<dbReference type="GO" id="GO:0005634">
    <property type="term" value="C:nucleus"/>
    <property type="evidence" value="ECO:0007669"/>
    <property type="project" value="TreeGrafter"/>
</dbReference>
<dbReference type="GO" id="GO:0043161">
    <property type="term" value="P:proteasome-mediated ubiquitin-dependent protein catabolic process"/>
    <property type="evidence" value="ECO:0007669"/>
    <property type="project" value="TreeGrafter"/>
</dbReference>
<evidence type="ECO:0000313" key="2">
    <source>
        <dbReference type="EMBL" id="CAD2213416.1"/>
    </source>
</evidence>